<reference evidence="1 2" key="2">
    <citation type="submission" date="2020-01" db="EMBL/GenBank/DDBJ databases">
        <title>Microvirga sp. nov., an arsenate reduction bacterium isolated from Tibet hotspring sediments.</title>
        <authorList>
            <person name="Xian W.-D."/>
            <person name="Li W.-J."/>
        </authorList>
    </citation>
    <scope>NUCLEOTIDE SEQUENCE [LARGE SCALE GENOMIC DNA]</scope>
    <source>
        <strain evidence="1 2">KCTC 23863</strain>
    </source>
</reference>
<evidence type="ECO:0000313" key="1">
    <source>
        <dbReference type="EMBL" id="MXQ13675.1"/>
    </source>
</evidence>
<comment type="caution">
    <text evidence="1">The sequence shown here is derived from an EMBL/GenBank/DDBJ whole genome shotgun (WGS) entry which is preliminary data.</text>
</comment>
<dbReference type="EMBL" id="WURB01000019">
    <property type="protein sequence ID" value="MXQ13675.1"/>
    <property type="molecule type" value="Genomic_DNA"/>
</dbReference>
<accession>A0A7X3MVE1</accession>
<keyword evidence="2" id="KW-1185">Reference proteome</keyword>
<reference evidence="1 2" key="1">
    <citation type="submission" date="2019-12" db="EMBL/GenBank/DDBJ databases">
        <authorList>
            <person name="Yuan C.-G."/>
        </authorList>
    </citation>
    <scope>NUCLEOTIDE SEQUENCE [LARGE SCALE GENOMIC DNA]</scope>
    <source>
        <strain evidence="1 2">KCTC 23863</strain>
    </source>
</reference>
<proteinExistence type="predicted"/>
<name>A0A7X3MVE1_9HYPH</name>
<dbReference type="RefSeq" id="WP_160886898.1">
    <property type="nucleotide sequence ID" value="NZ_WURB01000019.1"/>
</dbReference>
<protein>
    <submittedName>
        <fullName evidence="1">Uncharacterized protein</fullName>
    </submittedName>
</protein>
<sequence>MAVKRFSGQFRRPDEAMLREKAGYDDPRARFYKAMLEASTYDEYYRLSGDEPVYPRTYKGPVTAHMEIRYARSVRGWIADH</sequence>
<organism evidence="1 2">
    <name type="scientific">Microvirga makkahensis</name>
    <dbReference type="NCBI Taxonomy" id="1128670"/>
    <lineage>
        <taxon>Bacteria</taxon>
        <taxon>Pseudomonadati</taxon>
        <taxon>Pseudomonadota</taxon>
        <taxon>Alphaproteobacteria</taxon>
        <taxon>Hyphomicrobiales</taxon>
        <taxon>Methylobacteriaceae</taxon>
        <taxon>Microvirga</taxon>
    </lineage>
</organism>
<dbReference type="AlphaFoldDB" id="A0A7X3MVE1"/>
<dbReference type="Proteomes" id="UP000436483">
    <property type="component" value="Unassembled WGS sequence"/>
</dbReference>
<gene>
    <name evidence="1" type="ORF">GR328_19885</name>
</gene>
<evidence type="ECO:0000313" key="2">
    <source>
        <dbReference type="Proteomes" id="UP000436483"/>
    </source>
</evidence>